<dbReference type="STRING" id="1120918.SAMN05216249_10431"/>
<dbReference type="SUPFAM" id="SSF53335">
    <property type="entry name" value="S-adenosyl-L-methionine-dependent methyltransferases"/>
    <property type="match status" value="1"/>
</dbReference>
<evidence type="ECO:0000256" key="6">
    <source>
        <dbReference type="ARBA" id="ARBA00047942"/>
    </source>
</evidence>
<dbReference type="CDD" id="cd02440">
    <property type="entry name" value="AdoMet_MTases"/>
    <property type="match status" value="1"/>
</dbReference>
<evidence type="ECO:0000259" key="7">
    <source>
        <dbReference type="Pfam" id="PF07669"/>
    </source>
</evidence>
<evidence type="ECO:0000256" key="5">
    <source>
        <dbReference type="ARBA" id="ARBA00022691"/>
    </source>
</evidence>
<name>A0A1I0WGG2_9FIRM</name>
<accession>A0A1I0WGG2</accession>
<dbReference type="PANTHER" id="PTHR33841">
    <property type="entry name" value="DNA METHYLTRANSFERASE YEEA-RELATED"/>
    <property type="match status" value="1"/>
</dbReference>
<dbReference type="PROSITE" id="PS00092">
    <property type="entry name" value="N6_MTASE"/>
    <property type="match status" value="1"/>
</dbReference>
<dbReference type="OrthoDB" id="9815272at2"/>
<dbReference type="RefSeq" id="WP_092870710.1">
    <property type="nucleotide sequence ID" value="NZ_FOJY01000004.1"/>
</dbReference>
<dbReference type="GO" id="GO:0006304">
    <property type="term" value="P:DNA modification"/>
    <property type="evidence" value="ECO:0007669"/>
    <property type="project" value="InterPro"/>
</dbReference>
<proteinExistence type="inferred from homology"/>
<dbReference type="InterPro" id="IPR002052">
    <property type="entry name" value="DNA_methylase_N6_adenine_CS"/>
</dbReference>
<organism evidence="8 9">
    <name type="scientific">Acetitomaculum ruminis DSM 5522</name>
    <dbReference type="NCBI Taxonomy" id="1120918"/>
    <lineage>
        <taxon>Bacteria</taxon>
        <taxon>Bacillati</taxon>
        <taxon>Bacillota</taxon>
        <taxon>Clostridia</taxon>
        <taxon>Lachnospirales</taxon>
        <taxon>Lachnospiraceae</taxon>
        <taxon>Acetitomaculum</taxon>
    </lineage>
</organism>
<dbReference type="EMBL" id="FOJY01000004">
    <property type="protein sequence ID" value="SFA87036.1"/>
    <property type="molecule type" value="Genomic_DNA"/>
</dbReference>
<keyword evidence="9" id="KW-1185">Reference proteome</keyword>
<sequence>MDLLGYVKKQTGEFLEKMPKSIRKKKGQFFTSVETAIFMANMFDISNCKDEVSVLDPGAGTGILTIAFVNRLFAEKSNTSVNITCYETDADVLPVLQKNLAYLKNAFNDCVSYRIIEEDYILSQSNDFQENLLAAKNPEKYDYVIGNPPYLRIMRDNPAAIAMPKVVHGAPNLYFLFASMSLFNLKDNAEMVYIIPRSWTSGAYFKAFREYFLNVGKIEGIHLFVSRDKVFGAEQVLQETMIIKMKKTAEKPESVLITSTNSSSDFEDVSELRVPYDAVVSGEELYVYLPTNEADINVIKKINMYHSTMPDEGLKMKTGIVVDFRQWEELRKEPGENTLPLFYSQHIRDGRVNHQPSGKEYDWISDEKPGLIQKNKNYVFIKRFTAKEERRRLQCGVYSPSDFEEYEYIGTQNKINFVDKTDGGEMDAQTTYGIYALLNSTFFDMYYRILNGSTQVNSTEINNIPVPPVDLIKEIGEQVLLSEDLSTDNCDRIISEVAYV</sequence>
<evidence type="ECO:0000256" key="1">
    <source>
        <dbReference type="ARBA" id="ARBA00006594"/>
    </source>
</evidence>
<evidence type="ECO:0000256" key="3">
    <source>
        <dbReference type="ARBA" id="ARBA00022603"/>
    </source>
</evidence>
<dbReference type="PRINTS" id="PR00507">
    <property type="entry name" value="N12N6MTFRASE"/>
</dbReference>
<keyword evidence="4 8" id="KW-0808">Transferase</keyword>
<dbReference type="AlphaFoldDB" id="A0A1I0WGG2"/>
<comment type="similarity">
    <text evidence="1">Belongs to the N(4)/N(6)-methyltransferase family.</text>
</comment>
<dbReference type="InterPro" id="IPR029063">
    <property type="entry name" value="SAM-dependent_MTases_sf"/>
</dbReference>
<evidence type="ECO:0000256" key="2">
    <source>
        <dbReference type="ARBA" id="ARBA00011900"/>
    </source>
</evidence>
<dbReference type="InterPro" id="IPR011639">
    <property type="entry name" value="MethylTrfase_TaqI-like_dom"/>
</dbReference>
<dbReference type="REBASE" id="251444">
    <property type="entry name" value="M.Aru5522ORF10431P"/>
</dbReference>
<keyword evidence="5" id="KW-0949">S-adenosyl-L-methionine</keyword>
<dbReference type="EC" id="2.1.1.72" evidence="2"/>
<dbReference type="Proteomes" id="UP000198838">
    <property type="component" value="Unassembled WGS sequence"/>
</dbReference>
<dbReference type="GO" id="GO:0032259">
    <property type="term" value="P:methylation"/>
    <property type="evidence" value="ECO:0007669"/>
    <property type="project" value="UniProtKB-KW"/>
</dbReference>
<comment type="catalytic activity">
    <reaction evidence="6">
        <text>a 2'-deoxyadenosine in DNA + S-adenosyl-L-methionine = an N(6)-methyl-2'-deoxyadenosine in DNA + S-adenosyl-L-homocysteine + H(+)</text>
        <dbReference type="Rhea" id="RHEA:15197"/>
        <dbReference type="Rhea" id="RHEA-COMP:12418"/>
        <dbReference type="Rhea" id="RHEA-COMP:12419"/>
        <dbReference type="ChEBI" id="CHEBI:15378"/>
        <dbReference type="ChEBI" id="CHEBI:57856"/>
        <dbReference type="ChEBI" id="CHEBI:59789"/>
        <dbReference type="ChEBI" id="CHEBI:90615"/>
        <dbReference type="ChEBI" id="CHEBI:90616"/>
        <dbReference type="EC" id="2.1.1.72"/>
    </reaction>
</comment>
<dbReference type="InterPro" id="IPR050953">
    <property type="entry name" value="N4_N6_ade-DNA_methylase"/>
</dbReference>
<dbReference type="PANTHER" id="PTHR33841:SF5">
    <property type="entry name" value="DNA METHYLASE (MODIFICATION METHYLASE) (METHYLTRANSFERASE)-RELATED"/>
    <property type="match status" value="1"/>
</dbReference>
<evidence type="ECO:0000256" key="4">
    <source>
        <dbReference type="ARBA" id="ARBA00022679"/>
    </source>
</evidence>
<evidence type="ECO:0000313" key="9">
    <source>
        <dbReference type="Proteomes" id="UP000198838"/>
    </source>
</evidence>
<protein>
    <recommendedName>
        <fullName evidence="2">site-specific DNA-methyltransferase (adenine-specific)</fullName>
        <ecNumber evidence="2">2.1.1.72</ecNumber>
    </recommendedName>
</protein>
<dbReference type="GO" id="GO:0009007">
    <property type="term" value="F:site-specific DNA-methyltransferase (adenine-specific) activity"/>
    <property type="evidence" value="ECO:0007669"/>
    <property type="project" value="UniProtKB-EC"/>
</dbReference>
<keyword evidence="3 8" id="KW-0489">Methyltransferase</keyword>
<gene>
    <name evidence="8" type="ORF">SAMN05216249_10431</name>
</gene>
<reference evidence="8 9" key="1">
    <citation type="submission" date="2016-10" db="EMBL/GenBank/DDBJ databases">
        <authorList>
            <person name="de Groot N.N."/>
        </authorList>
    </citation>
    <scope>NUCLEOTIDE SEQUENCE [LARGE SCALE GENOMIC DNA]</scope>
    <source>
        <strain evidence="8 9">DSM 5522</strain>
    </source>
</reference>
<dbReference type="Pfam" id="PF07669">
    <property type="entry name" value="Eco57I"/>
    <property type="match status" value="1"/>
</dbReference>
<dbReference type="Gene3D" id="3.40.50.150">
    <property type="entry name" value="Vaccinia Virus protein VP39"/>
    <property type="match status" value="1"/>
</dbReference>
<feature type="domain" description="Type II methyltransferase M.TaqI-like" evidence="7">
    <location>
        <begin position="99"/>
        <end position="231"/>
    </location>
</feature>
<evidence type="ECO:0000313" key="8">
    <source>
        <dbReference type="EMBL" id="SFA87036.1"/>
    </source>
</evidence>
<dbReference type="GO" id="GO:0003676">
    <property type="term" value="F:nucleic acid binding"/>
    <property type="evidence" value="ECO:0007669"/>
    <property type="project" value="InterPro"/>
</dbReference>